<protein>
    <submittedName>
        <fullName evidence="1">Uncharacterized protein</fullName>
    </submittedName>
</protein>
<name>A0ABW6Y381_9ACTN</name>
<gene>
    <name evidence="1" type="ORF">ACFY8C_38655</name>
</gene>
<evidence type="ECO:0000313" key="1">
    <source>
        <dbReference type="EMBL" id="MFF5924205.1"/>
    </source>
</evidence>
<sequence>MSDVCEEFDAGAEEALDALLTQHQSSLTATVGPALNVSAGLQSASAVASVVMSHGVDLRDRNVVWLIALNACEGTSEVRLLDYVVPAGWESSSLNCALAEILHEIEELEAFAGRIGEQFAEAGFTAGTQAPAVEAVLGARDELARIMELLSVGGITKESATSEFAPAVRLLEEQLVSARAADARVEPLRDVAWMEESIGARLAALRWLREQVVKLFEDSNTGAFQLS</sequence>
<comment type="caution">
    <text evidence="1">The sequence shown here is derived from an EMBL/GenBank/DDBJ whole genome shotgun (WGS) entry which is preliminary data.</text>
</comment>
<reference evidence="1 2" key="1">
    <citation type="submission" date="2024-10" db="EMBL/GenBank/DDBJ databases">
        <title>The Natural Products Discovery Center: Release of the First 8490 Sequenced Strains for Exploring Actinobacteria Biosynthetic Diversity.</title>
        <authorList>
            <person name="Kalkreuter E."/>
            <person name="Kautsar S.A."/>
            <person name="Yang D."/>
            <person name="Bader C.D."/>
            <person name="Teijaro C.N."/>
            <person name="Fluegel L."/>
            <person name="Davis C.M."/>
            <person name="Simpson J.R."/>
            <person name="Lauterbach L."/>
            <person name="Steele A.D."/>
            <person name="Gui C."/>
            <person name="Meng S."/>
            <person name="Li G."/>
            <person name="Viehrig K."/>
            <person name="Ye F."/>
            <person name="Su P."/>
            <person name="Kiefer A.F."/>
            <person name="Nichols A."/>
            <person name="Cepeda A.J."/>
            <person name="Yan W."/>
            <person name="Fan B."/>
            <person name="Jiang Y."/>
            <person name="Adhikari A."/>
            <person name="Zheng C.-J."/>
            <person name="Schuster L."/>
            <person name="Cowan T.M."/>
            <person name="Smanski M.J."/>
            <person name="Chevrette M.G."/>
            <person name="De Carvalho L.P.S."/>
            <person name="Shen B."/>
        </authorList>
    </citation>
    <scope>NUCLEOTIDE SEQUENCE [LARGE SCALE GENOMIC DNA]</scope>
    <source>
        <strain evidence="1 2">NPDC012605</strain>
    </source>
</reference>
<evidence type="ECO:0000313" key="2">
    <source>
        <dbReference type="Proteomes" id="UP001602370"/>
    </source>
</evidence>
<proteinExistence type="predicted"/>
<dbReference type="EMBL" id="JBIBDZ010000019">
    <property type="protein sequence ID" value="MFF5924205.1"/>
    <property type="molecule type" value="Genomic_DNA"/>
</dbReference>
<keyword evidence="2" id="KW-1185">Reference proteome</keyword>
<dbReference type="Proteomes" id="UP001602370">
    <property type="component" value="Unassembled WGS sequence"/>
</dbReference>
<dbReference type="RefSeq" id="WP_388312089.1">
    <property type="nucleotide sequence ID" value="NZ_JBIBDZ010000019.1"/>
</dbReference>
<accession>A0ABW6Y381</accession>
<organism evidence="1 2">
    <name type="scientific">Streptomyces flavochromogenes</name>
    <dbReference type="NCBI Taxonomy" id="68199"/>
    <lineage>
        <taxon>Bacteria</taxon>
        <taxon>Bacillati</taxon>
        <taxon>Actinomycetota</taxon>
        <taxon>Actinomycetes</taxon>
        <taxon>Kitasatosporales</taxon>
        <taxon>Streptomycetaceae</taxon>
        <taxon>Streptomyces</taxon>
    </lineage>
</organism>